<sequence length="165" mass="19511">MTLILLDPFFRDPFIPNYRWISPHRTFNWDPVQEFNLLLHTANSECQPWEQHLGTIEINPYDGQARVFCPEKLKVKLEGNEVIVQGKYCQQYGKYARPRFFMSHLHLPEDVDKDSVRCDLDEKGRLQIYGQVLNKKKSSMWDISIDINEDECVDEIKYEKKDDGA</sequence>
<dbReference type="SUPFAM" id="SSF49764">
    <property type="entry name" value="HSP20-like chaperones"/>
    <property type="match status" value="1"/>
</dbReference>
<dbReference type="WBParaSite" id="ACRNAN_scaffold13358.g14575.t1">
    <property type="protein sequence ID" value="ACRNAN_scaffold13358.g14575.t1"/>
    <property type="gene ID" value="ACRNAN_scaffold13358.g14575"/>
</dbReference>
<proteinExistence type="predicted"/>
<feature type="domain" description="SHSP" evidence="1">
    <location>
        <begin position="68"/>
        <end position="145"/>
    </location>
</feature>
<name>A0A914CQH8_9BILA</name>
<accession>A0A914CQH8</accession>
<dbReference type="InterPro" id="IPR008978">
    <property type="entry name" value="HSP20-like_chaperone"/>
</dbReference>
<dbReference type="Gene3D" id="2.60.40.790">
    <property type="match status" value="1"/>
</dbReference>
<dbReference type="AlphaFoldDB" id="A0A914CQH8"/>
<evidence type="ECO:0000259" key="1">
    <source>
        <dbReference type="Pfam" id="PF00011"/>
    </source>
</evidence>
<reference evidence="3" key="1">
    <citation type="submission" date="2022-11" db="UniProtKB">
        <authorList>
            <consortium name="WormBaseParasite"/>
        </authorList>
    </citation>
    <scope>IDENTIFICATION</scope>
</reference>
<evidence type="ECO:0000313" key="3">
    <source>
        <dbReference type="WBParaSite" id="ACRNAN_scaffold13358.g14575.t1"/>
    </source>
</evidence>
<protein>
    <submittedName>
        <fullName evidence="3">SHSP domain-containing protein</fullName>
    </submittedName>
</protein>
<dbReference type="Proteomes" id="UP000887540">
    <property type="component" value="Unplaced"/>
</dbReference>
<dbReference type="CDD" id="cd06526">
    <property type="entry name" value="metazoan_ACD"/>
    <property type="match status" value="1"/>
</dbReference>
<evidence type="ECO:0000313" key="2">
    <source>
        <dbReference type="Proteomes" id="UP000887540"/>
    </source>
</evidence>
<dbReference type="InterPro" id="IPR002068">
    <property type="entry name" value="A-crystallin/Hsp20_dom"/>
</dbReference>
<organism evidence="2 3">
    <name type="scientific">Acrobeloides nanus</name>
    <dbReference type="NCBI Taxonomy" id="290746"/>
    <lineage>
        <taxon>Eukaryota</taxon>
        <taxon>Metazoa</taxon>
        <taxon>Ecdysozoa</taxon>
        <taxon>Nematoda</taxon>
        <taxon>Chromadorea</taxon>
        <taxon>Rhabditida</taxon>
        <taxon>Tylenchina</taxon>
        <taxon>Cephalobomorpha</taxon>
        <taxon>Cephaloboidea</taxon>
        <taxon>Cephalobidae</taxon>
        <taxon>Acrobeloides</taxon>
    </lineage>
</organism>
<keyword evidence="2" id="KW-1185">Reference proteome</keyword>
<dbReference type="Pfam" id="PF00011">
    <property type="entry name" value="HSP20"/>
    <property type="match status" value="1"/>
</dbReference>